<keyword evidence="5" id="KW-0812">Transmembrane</keyword>
<evidence type="ECO:0000256" key="6">
    <source>
        <dbReference type="ARBA" id="ARBA00022989"/>
    </source>
</evidence>
<sequence>MTASEQNFSGALSTWKDINLSELQKTLDAQGIEIVENQKESVVGRKALADRTKEFKKIPDEEKLSAFKTLLKAYQTEIDNLTKRAKIAENAFLNVYKVLAEAPDPYPLLEAAVDQTVKVAEARELESELQRSREENAELRKRLNEVSTLESAKKKAESRVEQLEQKMEELIQEKVTQKENELNATYDEKMRNYEEREQDLQRQLALTKNQLRELRMSHESNQAKLLDHTQRQGTYIVVGGCTFGNNRVSDHEVVAKLAELDMMVTDLEHANSRVATVERRNELLRAEIEAIKSGHESAERIKEYEAKIAELESETDRLSQALEEQKRVTEEAQAAVARKLDDLNKEVQKKSSEVDQLRSKLKQYSDYDEIKRELEIMKYVEFAGLDGDEDVDGDEITLNGDALGLSLPNPNAEKANAQQGKPLEVLLAIKNKRILEELTKFRILHAELETALQSAQSQLAMTESELEKQRALNEKLETDLLHMDQRKGDSGANGASSSPANGTSTTVDVLAELGKKPSDSPARNTPIPFAPSADTSILPIVTAQRDRFRQRNAELEEELRKQFNIISELRAEVKSLQADNLKLYEKVRYMQSYREDASTRPSTLDPLPSNSAGRPDDLSKYRARYEEAMNPFQAFRGREATRAYESLNVLERGVLVLTRAILGNRRTRTAFIFYAISLHLITVFTLYECATASGSQLERQPRPY</sequence>
<keyword evidence="4" id="KW-0813">Transport</keyword>
<evidence type="ECO:0000259" key="12">
    <source>
        <dbReference type="Pfam" id="PF08172"/>
    </source>
</evidence>
<dbReference type="Pfam" id="PF08172">
    <property type="entry name" value="CASP_C"/>
    <property type="match status" value="1"/>
</dbReference>
<keyword evidence="6" id="KW-1133">Transmembrane helix</keyword>
<feature type="coiled-coil region" evidence="10">
    <location>
        <begin position="538"/>
        <end position="586"/>
    </location>
</feature>
<keyword evidence="7" id="KW-0333">Golgi apparatus</keyword>
<evidence type="ECO:0000256" key="9">
    <source>
        <dbReference type="ARBA" id="ARBA00023136"/>
    </source>
</evidence>
<feature type="region of interest" description="Disordered" evidence="11">
    <location>
        <begin position="514"/>
        <end position="533"/>
    </location>
</feature>
<organism evidence="14 15">
    <name type="scientific">Pycnoporus cinnabarinus</name>
    <name type="common">Cinnabar-red polypore</name>
    <name type="synonym">Trametes cinnabarina</name>
    <dbReference type="NCBI Taxonomy" id="5643"/>
    <lineage>
        <taxon>Eukaryota</taxon>
        <taxon>Fungi</taxon>
        <taxon>Dikarya</taxon>
        <taxon>Basidiomycota</taxon>
        <taxon>Agaricomycotina</taxon>
        <taxon>Agaricomycetes</taxon>
        <taxon>Polyporales</taxon>
        <taxon>Polyporaceae</taxon>
        <taxon>Trametes</taxon>
    </lineage>
</organism>
<dbReference type="PANTHER" id="PTHR14043:SF2">
    <property type="entry name" value="HOMEOBOX PROTEIN CUT"/>
    <property type="match status" value="1"/>
</dbReference>
<dbReference type="AlphaFoldDB" id="A0A060SLV3"/>
<feature type="coiled-coil region" evidence="10">
    <location>
        <begin position="122"/>
        <end position="217"/>
    </location>
</feature>
<keyword evidence="15" id="KW-1185">Reference proteome</keyword>
<evidence type="ECO:0000256" key="4">
    <source>
        <dbReference type="ARBA" id="ARBA00022448"/>
    </source>
</evidence>
<dbReference type="STRING" id="5643.A0A060SLV3"/>
<feature type="domain" description="CASP C-terminal" evidence="12">
    <location>
        <begin position="454"/>
        <end position="691"/>
    </location>
</feature>
<gene>
    <name evidence="14" type="ORF">BN946_scf184966.g23</name>
</gene>
<evidence type="ECO:0000256" key="8">
    <source>
        <dbReference type="ARBA" id="ARBA00023054"/>
    </source>
</evidence>
<dbReference type="Pfam" id="PF25398">
    <property type="entry name" value="CUX1_N"/>
    <property type="match status" value="1"/>
</dbReference>
<feature type="domain" description="Cux N-terminal" evidence="13">
    <location>
        <begin position="4"/>
        <end position="116"/>
    </location>
</feature>
<evidence type="ECO:0000256" key="1">
    <source>
        <dbReference type="ARBA" id="ARBA00004409"/>
    </source>
</evidence>
<feature type="region of interest" description="Disordered" evidence="11">
    <location>
        <begin position="595"/>
        <end position="617"/>
    </location>
</feature>
<feature type="region of interest" description="Disordered" evidence="11">
    <location>
        <begin position="485"/>
        <end position="504"/>
    </location>
</feature>
<comment type="similarity">
    <text evidence="2">Belongs to the CASP family.</text>
</comment>
<comment type="caution">
    <text evidence="14">The sequence shown here is derived from an EMBL/GenBank/DDBJ whole genome shotgun (WGS) entry which is preliminary data.</text>
</comment>
<keyword evidence="8 10" id="KW-0175">Coiled coil</keyword>
<dbReference type="InterPro" id="IPR012955">
    <property type="entry name" value="CASP_C"/>
</dbReference>
<evidence type="ECO:0000256" key="5">
    <source>
        <dbReference type="ARBA" id="ARBA00022692"/>
    </source>
</evidence>
<evidence type="ECO:0000256" key="2">
    <source>
        <dbReference type="ARBA" id="ARBA00006415"/>
    </source>
</evidence>
<accession>A0A060SLV3</accession>
<evidence type="ECO:0000313" key="14">
    <source>
        <dbReference type="EMBL" id="CDO75355.1"/>
    </source>
</evidence>
<evidence type="ECO:0000256" key="11">
    <source>
        <dbReference type="SAM" id="MobiDB-lite"/>
    </source>
</evidence>
<comment type="subcellular location">
    <subcellularLocation>
        <location evidence="1">Golgi apparatus membrane</location>
        <topology evidence="1">Single-pass type IV membrane protein</topology>
    </subcellularLocation>
</comment>
<feature type="coiled-coil region" evidence="10">
    <location>
        <begin position="267"/>
        <end position="360"/>
    </location>
</feature>
<dbReference type="OMA" id="WQQEGFN"/>
<evidence type="ECO:0000313" key="15">
    <source>
        <dbReference type="Proteomes" id="UP000029665"/>
    </source>
</evidence>
<evidence type="ECO:0000256" key="7">
    <source>
        <dbReference type="ARBA" id="ARBA00023034"/>
    </source>
</evidence>
<evidence type="ECO:0000256" key="3">
    <source>
        <dbReference type="ARBA" id="ARBA00018691"/>
    </source>
</evidence>
<dbReference type="EMBL" id="CCBP010000264">
    <property type="protein sequence ID" value="CDO75355.1"/>
    <property type="molecule type" value="Genomic_DNA"/>
</dbReference>
<dbReference type="InterPro" id="IPR057476">
    <property type="entry name" value="Cux_N"/>
</dbReference>
<name>A0A060SLV3_PYCCI</name>
<dbReference type="OrthoDB" id="10257567at2759"/>
<proteinExistence type="inferred from homology"/>
<dbReference type="PANTHER" id="PTHR14043">
    <property type="entry name" value="CCAAT DISPLACEMENT PROTEIN-RELATED"/>
    <property type="match status" value="1"/>
</dbReference>
<dbReference type="HOGENOM" id="CLU_016758_0_0_1"/>
<dbReference type="Proteomes" id="UP000029665">
    <property type="component" value="Unassembled WGS sequence"/>
</dbReference>
<evidence type="ECO:0000259" key="13">
    <source>
        <dbReference type="Pfam" id="PF25398"/>
    </source>
</evidence>
<keyword evidence="9" id="KW-0472">Membrane</keyword>
<protein>
    <recommendedName>
        <fullName evidence="3">Protein CASP</fullName>
    </recommendedName>
</protein>
<evidence type="ECO:0000256" key="10">
    <source>
        <dbReference type="SAM" id="Coils"/>
    </source>
</evidence>
<dbReference type="GO" id="GO:0006891">
    <property type="term" value="P:intra-Golgi vesicle-mediated transport"/>
    <property type="evidence" value="ECO:0007669"/>
    <property type="project" value="InterPro"/>
</dbReference>
<feature type="coiled-coil region" evidence="10">
    <location>
        <begin position="64"/>
        <end position="91"/>
    </location>
</feature>
<dbReference type="GO" id="GO:0000139">
    <property type="term" value="C:Golgi membrane"/>
    <property type="evidence" value="ECO:0007669"/>
    <property type="project" value="UniProtKB-SubCell"/>
</dbReference>
<feature type="compositionally biased region" description="Low complexity" evidence="11">
    <location>
        <begin position="490"/>
        <end position="504"/>
    </location>
</feature>
<reference evidence="14" key="1">
    <citation type="submission" date="2014-01" db="EMBL/GenBank/DDBJ databases">
        <title>The genome of the white-rot fungus Pycnoporus cinnabarinus: a basidiomycete model with a versatile arsenal for lignocellulosic biomass breakdown.</title>
        <authorList>
            <person name="Levasseur A."/>
            <person name="Lomascolo A."/>
            <person name="Ruiz-Duenas F.J."/>
            <person name="Uzan E."/>
            <person name="Piumi F."/>
            <person name="Kues U."/>
            <person name="Ram A.F.J."/>
            <person name="Murat C."/>
            <person name="Haon M."/>
            <person name="Benoit I."/>
            <person name="Arfi Y."/>
            <person name="Chevret D."/>
            <person name="Drula E."/>
            <person name="Kwon M.J."/>
            <person name="Gouret P."/>
            <person name="Lesage-Meessen L."/>
            <person name="Lombard V."/>
            <person name="Mariette J."/>
            <person name="Noirot C."/>
            <person name="Park J."/>
            <person name="Patyshakuliyeva A."/>
            <person name="Wieneger R.A.B."/>
            <person name="Wosten H.A.B."/>
            <person name="Martin F."/>
            <person name="Coutinho P.M."/>
            <person name="de Vries R."/>
            <person name="Martinez A.T."/>
            <person name="Klopp C."/>
            <person name="Pontarotti P."/>
            <person name="Henrissat B."/>
            <person name="Record E."/>
        </authorList>
    </citation>
    <scope>NUCLEOTIDE SEQUENCE [LARGE SCALE GENOMIC DNA]</scope>
    <source>
        <strain evidence="14">BRFM137</strain>
    </source>
</reference>